<evidence type="ECO:0000313" key="2">
    <source>
        <dbReference type="Proteomes" id="UP000218785"/>
    </source>
</evidence>
<keyword evidence="2" id="KW-1185">Reference proteome</keyword>
<protein>
    <submittedName>
        <fullName evidence="1">Uncharacterized protein</fullName>
    </submittedName>
</protein>
<dbReference type="AlphaFoldDB" id="A0A1Z4N2B0"/>
<dbReference type="Proteomes" id="UP000218785">
    <property type="component" value="Chromosome"/>
</dbReference>
<organism evidence="1 2">
    <name type="scientific">Tolypothrix tenuis PCC 7101</name>
    <dbReference type="NCBI Taxonomy" id="231146"/>
    <lineage>
        <taxon>Bacteria</taxon>
        <taxon>Bacillati</taxon>
        <taxon>Cyanobacteriota</taxon>
        <taxon>Cyanophyceae</taxon>
        <taxon>Nostocales</taxon>
        <taxon>Tolypothrichaceae</taxon>
        <taxon>Tolypothrix</taxon>
    </lineage>
</organism>
<dbReference type="KEGG" id="ttq:NIES37_37440"/>
<gene>
    <name evidence="1" type="ORF">NIES37_37440</name>
</gene>
<evidence type="ECO:0000313" key="1">
    <source>
        <dbReference type="EMBL" id="BAY99761.1"/>
    </source>
</evidence>
<name>A0A1Z4N2B0_9CYAN</name>
<reference evidence="1 2" key="1">
    <citation type="submission" date="2017-06" db="EMBL/GenBank/DDBJ databases">
        <title>Genome sequencing of cyanobaciteial culture collection at National Institute for Environmental Studies (NIES).</title>
        <authorList>
            <person name="Hirose Y."/>
            <person name="Shimura Y."/>
            <person name="Fujisawa T."/>
            <person name="Nakamura Y."/>
            <person name="Kawachi M."/>
        </authorList>
    </citation>
    <scope>NUCLEOTIDE SEQUENCE [LARGE SCALE GENOMIC DNA]</scope>
    <source>
        <strain evidence="1 2">NIES-37</strain>
    </source>
</reference>
<dbReference type="EMBL" id="AP018248">
    <property type="protein sequence ID" value="BAY99761.1"/>
    <property type="molecule type" value="Genomic_DNA"/>
</dbReference>
<sequence length="105" mass="11924">MKNLPLAFAILVFLINLIVASPSWAVTHLSLVNNPQHFEVGQKVIWLYKSRPDSAEVQKIPAEVVKLSSKQVQIQVHKKNSEAINRWVNPNKLESFPKIQDSALR</sequence>
<proteinExistence type="predicted"/>
<dbReference type="RefSeq" id="WP_096578129.1">
    <property type="nucleotide sequence ID" value="NZ_CAWNJS010000001.1"/>
</dbReference>
<accession>A0A1Z4N2B0</accession>